<dbReference type="RefSeq" id="WP_004619756.1">
    <property type="nucleotide sequence ID" value="NZ_ACXX02000008.1"/>
</dbReference>
<dbReference type="AlphaFoldDB" id="F1TDQ0"/>
<protein>
    <submittedName>
        <fullName evidence="2">Uncharacterized protein</fullName>
    </submittedName>
</protein>
<gene>
    <name evidence="2" type="ORF">Cpap_1929</name>
</gene>
<sequence length="778" mass="79300">MKSKFRVQSILVAAALFFSTTNVALADGISPKPDVANITVTNNAGMADTVKVTSLAVGDVVRVYSPTTQIGTATVMTGKSEAIVSIPQIGTDSGVIYVSVTNISSLESDKVEKAYIAEATSTDPVADNITVTNNVTGKSDTAKVTGLEAGDVIKVYEDDTVTTTLGTATVAATATEATVTIRQLGVEEGKVYVTVTSPGKKESTRVEKAYDAEEVTEALKADAVTVTNNAGKADTVAVTGLTAGDIVKVYKDGTATTAAGTATVGTGKTEALVSITQLGTEAGKVYVTLTSAGKLESTRTEVAYTEEATSTAPVADNITVTNNVTGKSDTVKVTGLEAGDVVKVYKDDTVTATLGTATVAATATEATVTIRQLGVEEGKVYVTVTSPGKKESTRVEKAYDAEEVTEALKADAVTVTNNAGKADTVAVTGLTAGDIVKVYKDGTATTAAGTATVGTGKTEALVSITQLGTEAGKVYVTVTSAGKLESTRTEVAYTEEATSTAPVADNITATNNVTGKSDTVKVTGLEAGDVVKVYKDDTVTATLGTATVAATATEATVTIRQLGVEEGKVYVTVTSSGKKESTRVEKAYDAEEVTEALKADAITVTNNAGKSDTVAVTGLTAGDIVKVYKDETATTAAGTATVATGKTEALVSITQLGTEAGKVYVTVTSAGKLESTRTEVAYAAEEVTADPNADKVLAINNTGNDLVLVYGLTAGDVVTIYDAAEAGKAIGTSTVAAAQSQVVITISQLGQAGGTFYFTVTNSGKRESKRIAVTFTAE</sequence>
<dbReference type="eggNOG" id="COG5074">
    <property type="taxonomic scope" value="Bacteria"/>
</dbReference>
<evidence type="ECO:0000313" key="3">
    <source>
        <dbReference type="Proteomes" id="UP000003860"/>
    </source>
</evidence>
<dbReference type="Proteomes" id="UP000003860">
    <property type="component" value="Unassembled WGS sequence"/>
</dbReference>
<organism evidence="2 3">
    <name type="scientific">Ruminiclostridium papyrosolvens DSM 2782</name>
    <dbReference type="NCBI Taxonomy" id="588581"/>
    <lineage>
        <taxon>Bacteria</taxon>
        <taxon>Bacillati</taxon>
        <taxon>Bacillota</taxon>
        <taxon>Clostridia</taxon>
        <taxon>Eubacteriales</taxon>
        <taxon>Oscillospiraceae</taxon>
        <taxon>Ruminiclostridium</taxon>
    </lineage>
</organism>
<feature type="signal peptide" evidence="1">
    <location>
        <begin position="1"/>
        <end position="26"/>
    </location>
</feature>
<accession>F1TDQ0</accession>
<keyword evidence="3" id="KW-1185">Reference proteome</keyword>
<feature type="chain" id="PRO_5003276035" evidence="1">
    <location>
        <begin position="27"/>
        <end position="778"/>
    </location>
</feature>
<proteinExistence type="predicted"/>
<name>F1TDQ0_9FIRM</name>
<dbReference type="eggNOG" id="COG4932">
    <property type="taxonomic scope" value="Bacteria"/>
</dbReference>
<evidence type="ECO:0000313" key="2">
    <source>
        <dbReference type="EMBL" id="EGD47346.1"/>
    </source>
</evidence>
<comment type="caution">
    <text evidence="2">The sequence shown here is derived from an EMBL/GenBank/DDBJ whole genome shotgun (WGS) entry which is preliminary data.</text>
</comment>
<reference evidence="2" key="1">
    <citation type="submission" date="2009-07" db="EMBL/GenBank/DDBJ databases">
        <authorList>
            <consortium name="US DOE Joint Genome Institute (JGI-PGF)"/>
            <person name="Lucas S."/>
            <person name="Copeland A."/>
            <person name="Lapidus A."/>
            <person name="Glavina del Rio T."/>
            <person name="Tice H."/>
            <person name="Bruce D."/>
            <person name="Goodwin L."/>
            <person name="Pitluck S."/>
            <person name="Larimer F."/>
            <person name="Land M.L."/>
            <person name="Mouttaki H."/>
            <person name="He Z."/>
            <person name="Zhou J."/>
            <person name="Hemme C.L."/>
        </authorList>
    </citation>
    <scope>NUCLEOTIDE SEQUENCE [LARGE SCALE GENOMIC DNA]</scope>
    <source>
        <strain evidence="2">DSM 2782</strain>
    </source>
</reference>
<dbReference type="EMBL" id="ACXX02000008">
    <property type="protein sequence ID" value="EGD47346.1"/>
    <property type="molecule type" value="Genomic_DNA"/>
</dbReference>
<keyword evidence="1" id="KW-0732">Signal</keyword>
<dbReference type="STRING" id="588581.Cpap_1929"/>
<evidence type="ECO:0000256" key="1">
    <source>
        <dbReference type="SAM" id="SignalP"/>
    </source>
</evidence>
<reference evidence="2" key="2">
    <citation type="submission" date="2011-01" db="EMBL/GenBank/DDBJ databases">
        <title>The Non-contiguous Finished genome of Clostridium papyrosolvens.</title>
        <authorList>
            <person name="Lucas S."/>
            <person name="Copeland A."/>
            <person name="Lapidus A."/>
            <person name="Cheng J.-F."/>
            <person name="Goodwin L."/>
            <person name="Pitluck S."/>
            <person name="Misra M."/>
            <person name="Chertkov O."/>
            <person name="Detter J.C."/>
            <person name="Han C."/>
            <person name="Tapia R."/>
            <person name="Land M."/>
            <person name="Hauser L."/>
            <person name="Kyrpides N."/>
            <person name="Ivanova N."/>
            <person name="Pagani I."/>
            <person name="Mouttaki H."/>
            <person name="He Z."/>
            <person name="Zhou J."/>
            <person name="Hemme C.L."/>
            <person name="Woyke T."/>
        </authorList>
    </citation>
    <scope>NUCLEOTIDE SEQUENCE [LARGE SCALE GENOMIC DNA]</scope>
    <source>
        <strain evidence="2">DSM 2782</strain>
    </source>
</reference>